<dbReference type="AlphaFoldDB" id="A0A4R3YYR3"/>
<sequence>MTSTKGTTKTTVERQRAIQMATDRDEKSKAGSKVAKSKKPAPATDKPLNPLPAQHQKKPGNEQALDPRPQFMAPSYAGSGKLAGMTALITGGDSGIGRAVAVLFAREGADVAIVYLSEDADAEETRDYVEGEGQRCLLIRGDVREPAFCRDAVARTVKAFGKLSVLVNNAAFQEHADSIEDITEEHFDETLRTNLYGYFHMVKAASPHLGSGCSIINTGSETGLFGNDRLLDYSMTKGGIHAFTKALASNMVSRGVRVNAVAPGPVWTPLNPADKSAEQVRDFGKSSAMGRPAQPEELAPAYVFLAAPSCASYINGAVLPVMGGPTS</sequence>
<dbReference type="EMBL" id="SMCS01000001">
    <property type="protein sequence ID" value="TCV97766.1"/>
    <property type="molecule type" value="Genomic_DNA"/>
</dbReference>
<dbReference type="PRINTS" id="PR00080">
    <property type="entry name" value="SDRFAMILY"/>
</dbReference>
<keyword evidence="2" id="KW-0560">Oxidoreductase</keyword>
<dbReference type="PANTHER" id="PTHR48107:SF16">
    <property type="entry name" value="NADPH-DEPENDENT ALDEHYDE REDUCTASE 1, CHLOROPLASTIC"/>
    <property type="match status" value="1"/>
</dbReference>
<dbReference type="InterPro" id="IPR036291">
    <property type="entry name" value="NAD(P)-bd_dom_sf"/>
</dbReference>
<evidence type="ECO:0000313" key="4">
    <source>
        <dbReference type="EMBL" id="TCV97766.1"/>
    </source>
</evidence>
<protein>
    <submittedName>
        <fullName evidence="4">NAD(P)-dependent dehydrogenase (Short-subunit alcohol dehydrogenase family)</fullName>
    </submittedName>
</protein>
<dbReference type="GO" id="GO:0016614">
    <property type="term" value="F:oxidoreductase activity, acting on CH-OH group of donors"/>
    <property type="evidence" value="ECO:0007669"/>
    <property type="project" value="UniProtKB-ARBA"/>
</dbReference>
<dbReference type="FunFam" id="3.40.50.720:FF:000084">
    <property type="entry name" value="Short-chain dehydrogenase reductase"/>
    <property type="match status" value="1"/>
</dbReference>
<proteinExistence type="inferred from homology"/>
<feature type="compositionally biased region" description="Basic and acidic residues" evidence="3">
    <location>
        <begin position="11"/>
        <end position="29"/>
    </location>
</feature>
<name>A0A4R3YYR3_9GAMM</name>
<comment type="similarity">
    <text evidence="1">Belongs to the short-chain dehydrogenases/reductases (SDR) family.</text>
</comment>
<dbReference type="InterPro" id="IPR002347">
    <property type="entry name" value="SDR_fam"/>
</dbReference>
<comment type="caution">
    <text evidence="4">The sequence shown here is derived from an EMBL/GenBank/DDBJ whole genome shotgun (WGS) entry which is preliminary data.</text>
</comment>
<evidence type="ECO:0000256" key="3">
    <source>
        <dbReference type="SAM" id="MobiDB-lite"/>
    </source>
</evidence>
<dbReference type="PRINTS" id="PR00081">
    <property type="entry name" value="GDHRDH"/>
</dbReference>
<dbReference type="InterPro" id="IPR020904">
    <property type="entry name" value="Sc_DH/Rdtase_CS"/>
</dbReference>
<dbReference type="Pfam" id="PF13561">
    <property type="entry name" value="adh_short_C2"/>
    <property type="match status" value="1"/>
</dbReference>
<reference evidence="4 5" key="1">
    <citation type="submission" date="2019-03" db="EMBL/GenBank/DDBJ databases">
        <title>Above-ground endophytic microbial communities from plants in different locations in the United States.</title>
        <authorList>
            <person name="Frank C."/>
        </authorList>
    </citation>
    <scope>NUCLEOTIDE SEQUENCE [LARGE SCALE GENOMIC DNA]</scope>
    <source>
        <strain evidence="4 5">LP_13_YM</strain>
    </source>
</reference>
<dbReference type="Gene3D" id="3.40.50.720">
    <property type="entry name" value="NAD(P)-binding Rossmann-like Domain"/>
    <property type="match status" value="1"/>
</dbReference>
<accession>A0A4R3YYR3</accession>
<keyword evidence="5" id="KW-1185">Reference proteome</keyword>
<evidence type="ECO:0000313" key="5">
    <source>
        <dbReference type="Proteomes" id="UP000295645"/>
    </source>
</evidence>
<gene>
    <name evidence="4" type="ORF">EC912_101783</name>
</gene>
<dbReference type="Proteomes" id="UP000295645">
    <property type="component" value="Unassembled WGS sequence"/>
</dbReference>
<dbReference type="OrthoDB" id="9809287at2"/>
<feature type="region of interest" description="Disordered" evidence="3">
    <location>
        <begin position="1"/>
        <end position="76"/>
    </location>
</feature>
<dbReference type="RefSeq" id="WP_132141792.1">
    <property type="nucleotide sequence ID" value="NZ_SMCS01000001.1"/>
</dbReference>
<feature type="compositionally biased region" description="Low complexity" evidence="3">
    <location>
        <begin position="1"/>
        <end position="10"/>
    </location>
</feature>
<dbReference type="PROSITE" id="PS00061">
    <property type="entry name" value="ADH_SHORT"/>
    <property type="match status" value="1"/>
</dbReference>
<evidence type="ECO:0000256" key="1">
    <source>
        <dbReference type="ARBA" id="ARBA00006484"/>
    </source>
</evidence>
<dbReference type="PANTHER" id="PTHR48107">
    <property type="entry name" value="NADPH-DEPENDENT ALDEHYDE REDUCTASE-LIKE PROTEIN, CHLOROPLASTIC-RELATED"/>
    <property type="match status" value="1"/>
</dbReference>
<evidence type="ECO:0000256" key="2">
    <source>
        <dbReference type="ARBA" id="ARBA00023002"/>
    </source>
</evidence>
<dbReference type="SUPFAM" id="SSF51735">
    <property type="entry name" value="NAD(P)-binding Rossmann-fold domains"/>
    <property type="match status" value="1"/>
</dbReference>
<dbReference type="NCBIfam" id="NF005214">
    <property type="entry name" value="PRK06701.1"/>
    <property type="match status" value="1"/>
</dbReference>
<organism evidence="4 5">
    <name type="scientific">Luteibacter rhizovicinus</name>
    <dbReference type="NCBI Taxonomy" id="242606"/>
    <lineage>
        <taxon>Bacteria</taxon>
        <taxon>Pseudomonadati</taxon>
        <taxon>Pseudomonadota</taxon>
        <taxon>Gammaproteobacteria</taxon>
        <taxon>Lysobacterales</taxon>
        <taxon>Rhodanobacteraceae</taxon>
        <taxon>Luteibacter</taxon>
    </lineage>
</organism>